<dbReference type="RefSeq" id="WP_283759889.1">
    <property type="nucleotide sequence ID" value="NZ_JAQOSQ010000029.1"/>
</dbReference>
<keyword evidence="3" id="KW-1185">Reference proteome</keyword>
<comment type="caution">
    <text evidence="2">The sequence shown here is derived from an EMBL/GenBank/DDBJ whole genome shotgun (WGS) entry which is preliminary data.</text>
</comment>
<dbReference type="Proteomes" id="UP001232992">
    <property type="component" value="Unassembled WGS sequence"/>
</dbReference>
<keyword evidence="1" id="KW-0472">Membrane</keyword>
<gene>
    <name evidence="2" type="ORF">PMH09_18815</name>
</gene>
<keyword evidence="1" id="KW-0812">Transmembrane</keyword>
<sequence>MPTTEDFLQLTQWLGIATLVSIAFTLLCFAFKWGFRFRFVGVSSFMGVLTASVFALSLVPFSPTVVPGAARYSVVFDNGATHTAIAVSSDITASELEATLKQAAMNLASYGRSGARNARLTVLARTITHPQPNVSEPVYLGKAEQSLYQRDDEQISIEIDTEKLNQLHALQPS</sequence>
<dbReference type="EMBL" id="JAQOSQ010000029">
    <property type="protein sequence ID" value="MDJ1185244.1"/>
    <property type="molecule type" value="Genomic_DNA"/>
</dbReference>
<protein>
    <submittedName>
        <fullName evidence="2">Ycf51 family protein</fullName>
    </submittedName>
</protein>
<name>A0ABT7C1D7_9CYAN</name>
<accession>A0ABT7C1D7</accession>
<proteinExistence type="predicted"/>
<reference evidence="2 3" key="1">
    <citation type="submission" date="2023-01" db="EMBL/GenBank/DDBJ databases">
        <title>Novel diversity within Roseofilum (Cyanobacteria; Desertifilaceae) from marine benthic mats with descriptions of four novel species.</title>
        <authorList>
            <person name="Wang Y."/>
            <person name="Berthold D.E."/>
            <person name="Hu J."/>
            <person name="Lefler F.W."/>
            <person name="Laughinghouse H.D. IV."/>
        </authorList>
    </citation>
    <scope>NUCLEOTIDE SEQUENCE [LARGE SCALE GENOMIC DNA]</scope>
    <source>
        <strain evidence="2 3">BLCC-M143</strain>
    </source>
</reference>
<feature type="transmembrane region" description="Helical" evidence="1">
    <location>
        <begin position="12"/>
        <end position="32"/>
    </location>
</feature>
<keyword evidence="1" id="KW-1133">Transmembrane helix</keyword>
<evidence type="ECO:0000313" key="2">
    <source>
        <dbReference type="EMBL" id="MDJ1185244.1"/>
    </source>
</evidence>
<feature type="transmembrane region" description="Helical" evidence="1">
    <location>
        <begin position="39"/>
        <end position="61"/>
    </location>
</feature>
<organism evidence="2 3">
    <name type="scientific">Roseofilum casamattae BLCC-M143</name>
    <dbReference type="NCBI Taxonomy" id="3022442"/>
    <lineage>
        <taxon>Bacteria</taxon>
        <taxon>Bacillati</taxon>
        <taxon>Cyanobacteriota</taxon>
        <taxon>Cyanophyceae</taxon>
        <taxon>Desertifilales</taxon>
        <taxon>Desertifilaceae</taxon>
        <taxon>Roseofilum</taxon>
        <taxon>Roseofilum casamattae</taxon>
    </lineage>
</organism>
<evidence type="ECO:0000313" key="3">
    <source>
        <dbReference type="Proteomes" id="UP001232992"/>
    </source>
</evidence>
<evidence type="ECO:0000256" key="1">
    <source>
        <dbReference type="SAM" id="Phobius"/>
    </source>
</evidence>
<dbReference type="Pfam" id="PF10726">
    <property type="entry name" value="DUF2518"/>
    <property type="match status" value="1"/>
</dbReference>
<dbReference type="InterPro" id="IPR019664">
    <property type="entry name" value="Uncharacterised_Ycf51"/>
</dbReference>